<accession>A0AAE0FE18</accession>
<evidence type="ECO:0000256" key="1">
    <source>
        <dbReference type="SAM" id="Coils"/>
    </source>
</evidence>
<organism evidence="3 4">
    <name type="scientific">Cymbomonas tetramitiformis</name>
    <dbReference type="NCBI Taxonomy" id="36881"/>
    <lineage>
        <taxon>Eukaryota</taxon>
        <taxon>Viridiplantae</taxon>
        <taxon>Chlorophyta</taxon>
        <taxon>Pyramimonadophyceae</taxon>
        <taxon>Pyramimonadales</taxon>
        <taxon>Pyramimonadaceae</taxon>
        <taxon>Cymbomonas</taxon>
    </lineage>
</organism>
<evidence type="ECO:0000256" key="2">
    <source>
        <dbReference type="SAM" id="MobiDB-lite"/>
    </source>
</evidence>
<dbReference type="AlphaFoldDB" id="A0AAE0FE18"/>
<name>A0AAE0FE18_9CHLO</name>
<sequence>MLFIANNIEACEGSPITASAVKSDTPPLAQQAALIKKTMDELERILGSPVLTGVDNLLPEDTRLGLVESLRSGLERLMIQQQVVESALAGDGADPTMETVHLLESCIAASDDVSAHVAHCRSNDGANVVLATGLLRDLATLKADVSGSCMHLNAWVTHTANQPDADAESTEEICQMQLAAISEYTKELDELVKDMVTQGASKELSADLRSSVRPSVEKTLASLKVSAARVQKVLNSIPKEDAKEAIASAVATMKALRNQQQMLEDIMDRVMVEDSDRQGAASQAILARCKNMVSSTTVTCNRLGQWLKATKGKSGVGSDKAQRMNFINNVLDEVNFTLSEQAREELMELSPTALLNEIMHAVETDMMTLAESMEKVPKFHHHLMFARIDKGTELLQEMERIALRIEEGDLGVLPRMCQHAGEVFRSIQEAQELANRWRNAKDAVIKSIQNREGRGGLGAKSNLFALMEAVMNVKSKLRKVSSAAKTHSRGRAMSGLAEDIPNELKEKLAARRAANKLAEHVQGGKQHRSESQGVSDNGGDYTPRAAQMKKMEVAHALAEGGAARRMRFNAKHEETQKNTELLLGTHHV</sequence>
<dbReference type="EMBL" id="LGRX02019907">
    <property type="protein sequence ID" value="KAK3257994.1"/>
    <property type="molecule type" value="Genomic_DNA"/>
</dbReference>
<proteinExistence type="predicted"/>
<dbReference type="Proteomes" id="UP001190700">
    <property type="component" value="Unassembled WGS sequence"/>
</dbReference>
<evidence type="ECO:0000313" key="3">
    <source>
        <dbReference type="EMBL" id="KAK3257994.1"/>
    </source>
</evidence>
<comment type="caution">
    <text evidence="3">The sequence shown here is derived from an EMBL/GenBank/DDBJ whole genome shotgun (WGS) entry which is preliminary data.</text>
</comment>
<reference evidence="3 4" key="1">
    <citation type="journal article" date="2015" name="Genome Biol. Evol.">
        <title>Comparative Genomics of a Bacterivorous Green Alga Reveals Evolutionary Causalities and Consequences of Phago-Mixotrophic Mode of Nutrition.</title>
        <authorList>
            <person name="Burns J.A."/>
            <person name="Paasch A."/>
            <person name="Narechania A."/>
            <person name="Kim E."/>
        </authorList>
    </citation>
    <scope>NUCLEOTIDE SEQUENCE [LARGE SCALE GENOMIC DNA]</scope>
    <source>
        <strain evidence="3 4">PLY_AMNH</strain>
    </source>
</reference>
<evidence type="ECO:0000313" key="4">
    <source>
        <dbReference type="Proteomes" id="UP001190700"/>
    </source>
</evidence>
<gene>
    <name evidence="3" type="ORF">CYMTET_32939</name>
</gene>
<keyword evidence="1" id="KW-0175">Coiled coil</keyword>
<feature type="coiled-coil region" evidence="1">
    <location>
        <begin position="239"/>
        <end position="273"/>
    </location>
</feature>
<feature type="region of interest" description="Disordered" evidence="2">
    <location>
        <begin position="517"/>
        <end position="543"/>
    </location>
</feature>
<protein>
    <submittedName>
        <fullName evidence="3">Uncharacterized protein</fullName>
    </submittedName>
</protein>
<keyword evidence="4" id="KW-1185">Reference proteome</keyword>